<proteinExistence type="predicted"/>
<protein>
    <submittedName>
        <fullName evidence="3">Uncharacterized protein</fullName>
    </submittedName>
</protein>
<reference evidence="3" key="1">
    <citation type="submission" date="2022-09" db="EMBL/GenBank/DDBJ databases">
        <title>Fusarium specimens isolated from Avocado Roots.</title>
        <authorList>
            <person name="Stajich J."/>
            <person name="Roper C."/>
            <person name="Heimlech-Rivalta G."/>
        </authorList>
    </citation>
    <scope>NUCLEOTIDE SEQUENCE</scope>
    <source>
        <strain evidence="3">CF00136</strain>
    </source>
</reference>
<keyword evidence="1" id="KW-0175">Coiled coil</keyword>
<dbReference type="AlphaFoldDB" id="A0A9W8S0B4"/>
<feature type="compositionally biased region" description="Polar residues" evidence="2">
    <location>
        <begin position="202"/>
        <end position="215"/>
    </location>
</feature>
<evidence type="ECO:0000313" key="4">
    <source>
        <dbReference type="Proteomes" id="UP001152049"/>
    </source>
</evidence>
<gene>
    <name evidence="3" type="ORF">NW762_007355</name>
</gene>
<feature type="region of interest" description="Disordered" evidence="2">
    <location>
        <begin position="277"/>
        <end position="296"/>
    </location>
</feature>
<feature type="region of interest" description="Disordered" evidence="2">
    <location>
        <begin position="187"/>
        <end position="217"/>
    </location>
</feature>
<dbReference type="Proteomes" id="UP001152049">
    <property type="component" value="Unassembled WGS sequence"/>
</dbReference>
<keyword evidence="4" id="KW-1185">Reference proteome</keyword>
<organism evidence="3 4">
    <name type="scientific">Fusarium torreyae</name>
    <dbReference type="NCBI Taxonomy" id="1237075"/>
    <lineage>
        <taxon>Eukaryota</taxon>
        <taxon>Fungi</taxon>
        <taxon>Dikarya</taxon>
        <taxon>Ascomycota</taxon>
        <taxon>Pezizomycotina</taxon>
        <taxon>Sordariomycetes</taxon>
        <taxon>Hypocreomycetidae</taxon>
        <taxon>Hypocreales</taxon>
        <taxon>Nectriaceae</taxon>
        <taxon>Fusarium</taxon>
    </lineage>
</organism>
<feature type="coiled-coil region" evidence="1">
    <location>
        <begin position="362"/>
        <end position="389"/>
    </location>
</feature>
<evidence type="ECO:0000256" key="2">
    <source>
        <dbReference type="SAM" id="MobiDB-lite"/>
    </source>
</evidence>
<sequence length="393" mass="44575">MATLEFPSLQSPSLSQDHQDQENLKLIKAVWDKYSHNWDQETKVTIIRHLRDIRETQSNRKTPSGHKLYKVDFNFGIWVLLRCIYPGQKLNSSKILLMEKYPGVDPNTFEGPGLGKMTQKEPETEMMAPSFSKQKLLEEDDSFDCSDFPIKQEEVTLVAELSEVPETQPPPSDGKMRADKLNADAVNQGRQSASKVELLNDKPSSASRPRTSRLSLKSLEPPLRAIESTFRSIIHDGSSRGHYDAFVKNKVNKRRTLADLPIKKKSKRIWTEHGSDIGTLTSSESDLDGDRSRSALSDQQYQELKNLISSTAAETRGAVSGEMLDMQTMVMKKLQSMNIEMMRRFRDSEKQISDVSRQVTALRGAIETVRRGEKDIQELEAKVVNIEEFITSL</sequence>
<dbReference type="EMBL" id="JAOQAZ010000013">
    <property type="protein sequence ID" value="KAJ4260612.1"/>
    <property type="molecule type" value="Genomic_DNA"/>
</dbReference>
<accession>A0A9W8S0B4</accession>
<name>A0A9W8S0B4_9HYPO</name>
<evidence type="ECO:0000313" key="3">
    <source>
        <dbReference type="EMBL" id="KAJ4260612.1"/>
    </source>
</evidence>
<comment type="caution">
    <text evidence="3">The sequence shown here is derived from an EMBL/GenBank/DDBJ whole genome shotgun (WGS) entry which is preliminary data.</text>
</comment>
<dbReference type="OrthoDB" id="5069498at2759"/>
<evidence type="ECO:0000256" key="1">
    <source>
        <dbReference type="SAM" id="Coils"/>
    </source>
</evidence>